<evidence type="ECO:0008006" key="3">
    <source>
        <dbReference type="Google" id="ProtNLM"/>
    </source>
</evidence>
<accession>A0ABX8G252</accession>
<dbReference type="EMBL" id="CP075896">
    <property type="protein sequence ID" value="QWB27210.1"/>
    <property type="molecule type" value="Genomic_DNA"/>
</dbReference>
<dbReference type="InterPro" id="IPR013325">
    <property type="entry name" value="RNA_pol_sigma_r2"/>
</dbReference>
<evidence type="ECO:0000313" key="1">
    <source>
        <dbReference type="EMBL" id="QWB27210.1"/>
    </source>
</evidence>
<organism evidence="1 2">
    <name type="scientific">Streptomyces koelreuteriae</name>
    <dbReference type="NCBI Taxonomy" id="2838015"/>
    <lineage>
        <taxon>Bacteria</taxon>
        <taxon>Bacillati</taxon>
        <taxon>Actinomycetota</taxon>
        <taxon>Actinomycetes</taxon>
        <taxon>Kitasatosporales</taxon>
        <taxon>Streptomycetaceae</taxon>
        <taxon>Streptomyces</taxon>
    </lineage>
</organism>
<dbReference type="Gene3D" id="1.10.1740.10">
    <property type="match status" value="1"/>
</dbReference>
<proteinExistence type="predicted"/>
<dbReference type="SUPFAM" id="SSF88946">
    <property type="entry name" value="Sigma2 domain of RNA polymerase sigma factors"/>
    <property type="match status" value="1"/>
</dbReference>
<dbReference type="InterPro" id="IPR013324">
    <property type="entry name" value="RNA_pol_sigma_r3/r4-like"/>
</dbReference>
<gene>
    <name evidence="1" type="ORF">KJK29_34010</name>
</gene>
<sequence>MALRQRWAAVGDTLVVDRVCRGSGEALSVLVGRHQAAVCGYLSTCLMDHATVERATEETFRRVLEAAEREDALAINRIRLLATARTVAVQTWNADPGAGAATPEFLEWIAAGGAWPLATPAALYDAYRCLPVRWQVALWHIAVEEDDPALIGDVLGVSSARVRSLGHKARHSLRDFYLAAYERAVIDRPACLSYAREQVVLASRAPGTTMTEHPPNCRPCARVERNLSDIDAGLRRQLPGMLLGWWNDGRYRQMKALALRDGDPRPVARRIRDT</sequence>
<dbReference type="SUPFAM" id="SSF88659">
    <property type="entry name" value="Sigma3 and sigma4 domains of RNA polymerase sigma factors"/>
    <property type="match status" value="1"/>
</dbReference>
<reference evidence="2" key="1">
    <citation type="submission" date="2021-05" db="EMBL/GenBank/DDBJ databases">
        <title>Direct Submission.</title>
        <authorList>
            <person name="Li K."/>
            <person name="Gao J."/>
        </authorList>
    </citation>
    <scope>NUCLEOTIDE SEQUENCE [LARGE SCALE GENOMIC DNA]</scope>
    <source>
        <strain evidence="2">MG62</strain>
    </source>
</reference>
<name>A0ABX8G252_9ACTN</name>
<protein>
    <recommendedName>
        <fullName evidence="3">Sigma-70 family RNA polymerase sigma factor</fullName>
    </recommendedName>
</protein>
<dbReference type="Proteomes" id="UP000679629">
    <property type="component" value="Chromosome"/>
</dbReference>
<dbReference type="InterPro" id="IPR036388">
    <property type="entry name" value="WH-like_DNA-bd_sf"/>
</dbReference>
<keyword evidence="2" id="KW-1185">Reference proteome</keyword>
<dbReference type="Gene3D" id="1.10.10.10">
    <property type="entry name" value="Winged helix-like DNA-binding domain superfamily/Winged helix DNA-binding domain"/>
    <property type="match status" value="1"/>
</dbReference>
<dbReference type="RefSeq" id="WP_215122999.1">
    <property type="nucleotide sequence ID" value="NZ_CBDRKV010000003.1"/>
</dbReference>
<evidence type="ECO:0000313" key="2">
    <source>
        <dbReference type="Proteomes" id="UP000679629"/>
    </source>
</evidence>